<dbReference type="Proteomes" id="UP000252519">
    <property type="component" value="Unassembled WGS sequence"/>
</dbReference>
<name>A0A368H5C9_ANCCA</name>
<evidence type="ECO:0000313" key="8">
    <source>
        <dbReference type="Proteomes" id="UP000252519"/>
    </source>
</evidence>
<keyword evidence="2 6" id="KW-0812">Transmembrane</keyword>
<dbReference type="InterPro" id="IPR000276">
    <property type="entry name" value="GPCR_Rhodpsn"/>
</dbReference>
<dbReference type="GO" id="GO:0004930">
    <property type="term" value="F:G protein-coupled receptor activity"/>
    <property type="evidence" value="ECO:0007669"/>
    <property type="project" value="InterPro"/>
</dbReference>
<proteinExistence type="predicted"/>
<feature type="region of interest" description="Disordered" evidence="5">
    <location>
        <begin position="174"/>
        <end position="196"/>
    </location>
</feature>
<keyword evidence="4 6" id="KW-0472">Membrane</keyword>
<dbReference type="InterPro" id="IPR047130">
    <property type="entry name" value="7TM_GPCR_Srsx_nematod"/>
</dbReference>
<reference evidence="7 8" key="1">
    <citation type="submission" date="2014-10" db="EMBL/GenBank/DDBJ databases">
        <title>Draft genome of the hookworm Ancylostoma caninum.</title>
        <authorList>
            <person name="Mitreva M."/>
        </authorList>
    </citation>
    <scope>NUCLEOTIDE SEQUENCE [LARGE SCALE GENOMIC DNA]</scope>
    <source>
        <strain evidence="7 8">Baltimore</strain>
    </source>
</reference>
<dbReference type="PANTHER" id="PTHR23360">
    <property type="entry name" value="G-PROTEIN COUPLED RECEPTORS FAMILY 1 PROFILE DOMAIN-CONTAINING PROTEIN-RELATED"/>
    <property type="match status" value="1"/>
</dbReference>
<dbReference type="InterPro" id="IPR019424">
    <property type="entry name" value="7TM_GPCR_Srsx"/>
</dbReference>
<evidence type="ECO:0000256" key="2">
    <source>
        <dbReference type="ARBA" id="ARBA00022692"/>
    </source>
</evidence>
<organism evidence="7 8">
    <name type="scientific">Ancylostoma caninum</name>
    <name type="common">Dog hookworm</name>
    <dbReference type="NCBI Taxonomy" id="29170"/>
    <lineage>
        <taxon>Eukaryota</taxon>
        <taxon>Metazoa</taxon>
        <taxon>Ecdysozoa</taxon>
        <taxon>Nematoda</taxon>
        <taxon>Chromadorea</taxon>
        <taxon>Rhabditida</taxon>
        <taxon>Rhabditina</taxon>
        <taxon>Rhabditomorpha</taxon>
        <taxon>Strongyloidea</taxon>
        <taxon>Ancylostomatidae</taxon>
        <taxon>Ancylostomatinae</taxon>
        <taxon>Ancylostoma</taxon>
    </lineage>
</organism>
<evidence type="ECO:0008006" key="9">
    <source>
        <dbReference type="Google" id="ProtNLM"/>
    </source>
</evidence>
<feature type="transmembrane region" description="Helical" evidence="6">
    <location>
        <begin position="128"/>
        <end position="149"/>
    </location>
</feature>
<evidence type="ECO:0000313" key="7">
    <source>
        <dbReference type="EMBL" id="RCN51811.1"/>
    </source>
</evidence>
<feature type="compositionally biased region" description="Polar residues" evidence="5">
    <location>
        <begin position="183"/>
        <end position="196"/>
    </location>
</feature>
<dbReference type="SMART" id="SM01381">
    <property type="entry name" value="7TM_GPCR_Srsx"/>
    <property type="match status" value="1"/>
</dbReference>
<evidence type="ECO:0000256" key="3">
    <source>
        <dbReference type="ARBA" id="ARBA00022989"/>
    </source>
</evidence>
<dbReference type="GO" id="GO:0016020">
    <property type="term" value="C:membrane"/>
    <property type="evidence" value="ECO:0007669"/>
    <property type="project" value="UniProtKB-SubCell"/>
</dbReference>
<dbReference type="PANTHER" id="PTHR23360:SF37">
    <property type="entry name" value="G-PROTEIN COUPLED RECEPTORS FAMILY 1 PROFILE DOMAIN-CONTAINING PROTEIN"/>
    <property type="match status" value="1"/>
</dbReference>
<keyword evidence="3 6" id="KW-1133">Transmembrane helix</keyword>
<evidence type="ECO:0000256" key="1">
    <source>
        <dbReference type="ARBA" id="ARBA00004370"/>
    </source>
</evidence>
<sequence length="196" mass="22439">MVWGAASVEQKSIMFCNPPLALNGAVNRFWLYSNLAIIVVVVVLHILVWLILKGKGILYHPSVTSLKGSERSVSLRRSVWRDQRRALHSISAQLVLFLWSWCTAVVGIELFDDFLYKWLPNVQLLEVLQSYMVFFALLCYSQSYYILLWRSPEYSAAFKEQLRIMFRTVADDTTPKAKDISPTEGNRQSGTSSNNL</sequence>
<feature type="transmembrane region" description="Helical" evidence="6">
    <location>
        <begin position="29"/>
        <end position="52"/>
    </location>
</feature>
<feature type="transmembrane region" description="Helical" evidence="6">
    <location>
        <begin position="86"/>
        <end position="108"/>
    </location>
</feature>
<dbReference type="SUPFAM" id="SSF81321">
    <property type="entry name" value="Family A G protein-coupled receptor-like"/>
    <property type="match status" value="1"/>
</dbReference>
<gene>
    <name evidence="7" type="ORF">ANCCAN_02171</name>
</gene>
<keyword evidence="8" id="KW-1185">Reference proteome</keyword>
<protein>
    <recommendedName>
        <fullName evidence="9">G-protein coupled receptors family 1 profile domain-containing protein</fullName>
    </recommendedName>
</protein>
<dbReference type="Pfam" id="PF10320">
    <property type="entry name" value="7TM_GPCR_Srsx"/>
    <property type="match status" value="1"/>
</dbReference>
<evidence type="ECO:0000256" key="4">
    <source>
        <dbReference type="ARBA" id="ARBA00023136"/>
    </source>
</evidence>
<comment type="subcellular location">
    <subcellularLocation>
        <location evidence="1">Membrane</location>
    </subcellularLocation>
</comment>
<accession>A0A368H5C9</accession>
<dbReference type="AlphaFoldDB" id="A0A368H5C9"/>
<dbReference type="EMBL" id="JOJR01000011">
    <property type="protein sequence ID" value="RCN51811.1"/>
    <property type="molecule type" value="Genomic_DNA"/>
</dbReference>
<dbReference type="OrthoDB" id="5850333at2759"/>
<evidence type="ECO:0000256" key="5">
    <source>
        <dbReference type="SAM" id="MobiDB-lite"/>
    </source>
</evidence>
<comment type="caution">
    <text evidence="7">The sequence shown here is derived from an EMBL/GenBank/DDBJ whole genome shotgun (WGS) entry which is preliminary data.</text>
</comment>
<evidence type="ECO:0000256" key="6">
    <source>
        <dbReference type="SAM" id="Phobius"/>
    </source>
</evidence>